<dbReference type="AlphaFoldDB" id="A0A7W4YZI3"/>
<dbReference type="Proteomes" id="UP000589626">
    <property type="component" value="Unassembled WGS sequence"/>
</dbReference>
<name>A0A7W4YZI3_9ACTN</name>
<dbReference type="NCBIfam" id="TIGR01630">
    <property type="entry name" value="psiM2_ORF9"/>
    <property type="match status" value="1"/>
</dbReference>
<keyword evidence="4" id="KW-1185">Reference proteome</keyword>
<gene>
    <name evidence="3" type="ORF">FHU40_001010</name>
</gene>
<dbReference type="EMBL" id="JACHWR010000001">
    <property type="protein sequence ID" value="MBB3041209.1"/>
    <property type="molecule type" value="Genomic_DNA"/>
</dbReference>
<feature type="domain" description="Terminase large subunit gp17-like C-terminal" evidence="2">
    <location>
        <begin position="350"/>
        <end position="504"/>
    </location>
</feature>
<dbReference type="InterPro" id="IPR035421">
    <property type="entry name" value="Terminase_6C"/>
</dbReference>
<evidence type="ECO:0000313" key="4">
    <source>
        <dbReference type="Proteomes" id="UP000589626"/>
    </source>
</evidence>
<dbReference type="InterPro" id="IPR006517">
    <property type="entry name" value="Phage_terminase_lsu-like_C"/>
</dbReference>
<comment type="caution">
    <text evidence="3">The sequence shown here is derived from an EMBL/GenBank/DDBJ whole genome shotgun (WGS) entry which is preliminary data.</text>
</comment>
<dbReference type="Pfam" id="PF17289">
    <property type="entry name" value="Terminase_6C"/>
    <property type="match status" value="1"/>
</dbReference>
<sequence length="533" mass="59136">MSTAARDDLWIDFLEDGLVGLRGRDPDPADTGAPVKTWTTPGELARDLDPTTRQTPALDAIDSALVDVDAGRCDRLIITMPPQEGKTTRVKAGVLWMMTRNKRRRVVAVSYGKDLAIEFGRDVRSWITTSTGVDGAANLGIRIARDNGSVSNWTLEGHRGGLRSVGIGGGITGRPADVMVIDDPIKNREEADSEVYRAKVQRYWTSTLSTRLAPGAPVIVILTRWHEEDLAGWLLKRPDGHRWRVVNIPAQADHDPNAGETDILGREPGEYMVSARIDERTGQPRTAKDWEQIKVQAGSADWESLYQGNPSPPSGNIVHRDWWKYYASPLWIVRDDGAHIVTEYDVMLMSWDMAFKDTDASDYVVGQVWMRRGARAYLLDQVRGRMSFVETRRRFKSFAAKWPQAIAKLVEDKANGTAVINSLEMTVGGIIPEDPGNKGKSARLQAVSPFIEAGNVWLPDPALLNPSTGEPWAPWVDGFVEEHAAFPSGSNDDQVDADSQALNRLLLQPLLTGETYDEDDLDDELADYAISHW</sequence>
<evidence type="ECO:0000259" key="2">
    <source>
        <dbReference type="Pfam" id="PF17289"/>
    </source>
</evidence>
<reference evidence="3 4" key="1">
    <citation type="submission" date="2020-08" db="EMBL/GenBank/DDBJ databases">
        <title>Sequencing the genomes of 1000 actinobacteria strains.</title>
        <authorList>
            <person name="Klenk H.-P."/>
        </authorList>
    </citation>
    <scope>NUCLEOTIDE SEQUENCE [LARGE SCALE GENOMIC DNA]</scope>
    <source>
        <strain evidence="3 4">DSM 105498</strain>
    </source>
</reference>
<dbReference type="Pfam" id="PF03237">
    <property type="entry name" value="Terminase_6N"/>
    <property type="match status" value="1"/>
</dbReference>
<evidence type="ECO:0000313" key="3">
    <source>
        <dbReference type="EMBL" id="MBB3041209.1"/>
    </source>
</evidence>
<dbReference type="RefSeq" id="WP_343057727.1">
    <property type="nucleotide sequence ID" value="NZ_JACHWR010000001.1"/>
</dbReference>
<evidence type="ECO:0000256" key="1">
    <source>
        <dbReference type="ARBA" id="ARBA00022612"/>
    </source>
</evidence>
<accession>A0A7W4YZI3</accession>
<keyword evidence="1" id="KW-1188">Viral release from host cell</keyword>
<proteinExistence type="predicted"/>
<organism evidence="3 4">
    <name type="scientific">Nocardioides soli</name>
    <dbReference type="NCBI Taxonomy" id="1036020"/>
    <lineage>
        <taxon>Bacteria</taxon>
        <taxon>Bacillati</taxon>
        <taxon>Actinomycetota</taxon>
        <taxon>Actinomycetes</taxon>
        <taxon>Propionibacteriales</taxon>
        <taxon>Nocardioidaceae</taxon>
        <taxon>Nocardioides</taxon>
    </lineage>
</organism>
<protein>
    <submittedName>
        <fullName evidence="3">Putative phage terminase large subunit-like protein</fullName>
    </submittedName>
</protein>